<gene>
    <name evidence="1" type="ORF">SSLN_LOCUS1736</name>
</gene>
<keyword evidence="2" id="KW-1185">Reference proteome</keyword>
<sequence length="110" mass="11967">MVFTPTPPHVGVTTTVQCAPGFYPVNTSSTARYTGGTPIIDPTLARGTYRCTGSKDPNHPNDPGYFRTQFVYSGIPLQDCEGMAFCSVAQLTYRYKCCQTCVLQNGQSVD</sequence>
<evidence type="ECO:0000313" key="1">
    <source>
        <dbReference type="EMBL" id="VDL88121.1"/>
    </source>
</evidence>
<dbReference type="WBParaSite" id="SSLN_0000180401-mRNA-1">
    <property type="protein sequence ID" value="SSLN_0000180401-mRNA-1"/>
    <property type="gene ID" value="SSLN_0000180401"/>
</dbReference>
<protein>
    <submittedName>
        <fullName evidence="3">Ig domain-containing protein</fullName>
    </submittedName>
</protein>
<organism evidence="3">
    <name type="scientific">Schistocephalus solidus</name>
    <name type="common">Tapeworm</name>
    <dbReference type="NCBI Taxonomy" id="70667"/>
    <lineage>
        <taxon>Eukaryota</taxon>
        <taxon>Metazoa</taxon>
        <taxon>Spiralia</taxon>
        <taxon>Lophotrochozoa</taxon>
        <taxon>Platyhelminthes</taxon>
        <taxon>Cestoda</taxon>
        <taxon>Eucestoda</taxon>
        <taxon>Diphyllobothriidea</taxon>
        <taxon>Diphyllobothriidae</taxon>
        <taxon>Schistocephalus</taxon>
    </lineage>
</organism>
<evidence type="ECO:0000313" key="2">
    <source>
        <dbReference type="Proteomes" id="UP000275846"/>
    </source>
</evidence>
<dbReference type="AlphaFoldDB" id="A0A183SBY9"/>
<dbReference type="Proteomes" id="UP000275846">
    <property type="component" value="Unassembled WGS sequence"/>
</dbReference>
<dbReference type="EMBL" id="UYSU01006058">
    <property type="protein sequence ID" value="VDL88121.1"/>
    <property type="molecule type" value="Genomic_DNA"/>
</dbReference>
<evidence type="ECO:0000313" key="3">
    <source>
        <dbReference type="WBParaSite" id="SSLN_0000180401-mRNA-1"/>
    </source>
</evidence>
<name>A0A183SBY9_SCHSO</name>
<reference evidence="1 2" key="2">
    <citation type="submission" date="2018-11" db="EMBL/GenBank/DDBJ databases">
        <authorList>
            <consortium name="Pathogen Informatics"/>
        </authorList>
    </citation>
    <scope>NUCLEOTIDE SEQUENCE [LARGE SCALE GENOMIC DNA]</scope>
    <source>
        <strain evidence="1 2">NST_G2</strain>
    </source>
</reference>
<dbReference type="OrthoDB" id="6237547at2759"/>
<proteinExistence type="predicted"/>
<reference evidence="3" key="1">
    <citation type="submission" date="2016-06" db="UniProtKB">
        <authorList>
            <consortium name="WormBaseParasite"/>
        </authorList>
    </citation>
    <scope>IDENTIFICATION</scope>
</reference>
<accession>A0A183SBY9</accession>